<dbReference type="AlphaFoldDB" id="A0AAV0BC17"/>
<accession>A0AAV0BC17</accession>
<sequence length="313" mass="33060">MGWLSLAGLSLGQAREAWSLAQLGRPGEQFSWAWSKAGQGFLEGQAWEGGAWNCRAWYRAGLKGSKAGSEGLRSLWLGWAGLGLRQDRESWGMAVVVLGQTWLGWHTSKAGLEGQGLIGWHTNSCPWSKGRLGRAWLLSEIEWQAKRQIDCDLPWCCKGGKQAGFAGLGGMKIGFSGAAGIGNEAGWAWSRAGLGGVATEGLGRVVLGLAGLGLGQDRDTWRSKAGQGHMEGLHGRTETAGLGLGQAWEGGAWLGFYLGLKGRNGGKSIAICLGVAKEAGRQAQFAGLGQKEGQAGLSFAGLRLRAVNNEIKN</sequence>
<proteinExistence type="predicted"/>
<comment type="caution">
    <text evidence="1">The sequence shown here is derived from an EMBL/GenBank/DDBJ whole genome shotgun (WGS) entry which is preliminary data.</text>
</comment>
<dbReference type="EMBL" id="CALTRL010005687">
    <property type="protein sequence ID" value="CAH7684757.1"/>
    <property type="molecule type" value="Genomic_DNA"/>
</dbReference>
<gene>
    <name evidence="1" type="ORF">PPACK8108_LOCUS19179</name>
</gene>
<protein>
    <submittedName>
        <fullName evidence="1">Uncharacterized protein</fullName>
    </submittedName>
</protein>
<dbReference type="Proteomes" id="UP001153365">
    <property type="component" value="Unassembled WGS sequence"/>
</dbReference>
<organism evidence="1 2">
    <name type="scientific">Phakopsora pachyrhizi</name>
    <name type="common">Asian soybean rust disease fungus</name>
    <dbReference type="NCBI Taxonomy" id="170000"/>
    <lineage>
        <taxon>Eukaryota</taxon>
        <taxon>Fungi</taxon>
        <taxon>Dikarya</taxon>
        <taxon>Basidiomycota</taxon>
        <taxon>Pucciniomycotina</taxon>
        <taxon>Pucciniomycetes</taxon>
        <taxon>Pucciniales</taxon>
        <taxon>Phakopsoraceae</taxon>
        <taxon>Phakopsora</taxon>
    </lineage>
</organism>
<name>A0AAV0BC17_PHAPC</name>
<reference evidence="1" key="1">
    <citation type="submission" date="2022-06" db="EMBL/GenBank/DDBJ databases">
        <authorList>
            <consortium name="SYNGENTA / RWTH Aachen University"/>
        </authorList>
    </citation>
    <scope>NUCLEOTIDE SEQUENCE</scope>
</reference>
<evidence type="ECO:0000313" key="1">
    <source>
        <dbReference type="EMBL" id="CAH7684757.1"/>
    </source>
</evidence>
<evidence type="ECO:0000313" key="2">
    <source>
        <dbReference type="Proteomes" id="UP001153365"/>
    </source>
</evidence>
<keyword evidence="2" id="KW-1185">Reference proteome</keyword>